<dbReference type="Pfam" id="PF08005">
    <property type="entry name" value="PHR"/>
    <property type="match status" value="1"/>
</dbReference>
<feature type="domain" description="BACK" evidence="3">
    <location>
        <begin position="145"/>
        <end position="256"/>
    </location>
</feature>
<keyword evidence="5" id="KW-1185">Reference proteome</keyword>
<dbReference type="SUPFAM" id="SSF54695">
    <property type="entry name" value="POZ domain"/>
    <property type="match status" value="1"/>
</dbReference>
<evidence type="ECO:0000256" key="2">
    <source>
        <dbReference type="ARBA" id="ARBA00022490"/>
    </source>
</evidence>
<dbReference type="Pfam" id="PF07707">
    <property type="entry name" value="BACK"/>
    <property type="match status" value="1"/>
</dbReference>
<dbReference type="Pfam" id="PF00651">
    <property type="entry name" value="BTB"/>
    <property type="match status" value="1"/>
</dbReference>
<dbReference type="PANTHER" id="PTHR45774">
    <property type="entry name" value="BTB/POZ DOMAIN-CONTAINING"/>
    <property type="match status" value="1"/>
</dbReference>
<dbReference type="InterPro" id="IPR000210">
    <property type="entry name" value="BTB/POZ_dom"/>
</dbReference>
<dbReference type="EMBL" id="CAXLJM020000026">
    <property type="protein sequence ID" value="CAL8093463.1"/>
    <property type="molecule type" value="Genomic_DNA"/>
</dbReference>
<evidence type="ECO:0000313" key="5">
    <source>
        <dbReference type="Proteomes" id="UP001642540"/>
    </source>
</evidence>
<comment type="caution">
    <text evidence="4">The sequence shown here is derived from an EMBL/GenBank/DDBJ whole genome shotgun (WGS) entry which is preliminary data.</text>
</comment>
<dbReference type="SMART" id="SM00875">
    <property type="entry name" value="BACK"/>
    <property type="match status" value="1"/>
</dbReference>
<evidence type="ECO:0000256" key="1">
    <source>
        <dbReference type="ARBA" id="ARBA00004496"/>
    </source>
</evidence>
<sequence length="497" mass="56777">MDLVDSDYCSNDSDGNFQNYSRTPTPAKLHIQHSLNHEKFSNRVVFIVGKNKERIEIVNRAELMKKSSVLRSKLSSDTNCSEIQAMEWDPKVFKIFLDYLLTDGFKVGDLVDFEEIIRLSIKYKVPKLMIQVNPLAKQSITLDNCINLYVLAATHDLEDLRLAVYNFFLRMGNGFLEHSSFLELDSITLSILVSSDDFPVVEITLFKRLKEWVVAQCQRLGYPSDRKEFYGRVAGILFRHVRYALMTPKEFRSEVLNSGLLNEKDIEAINLRHRTHPGLWHMLPPYQFVDRTRMTKQYNFAVPLYNNVQIGFRKIAGSSNTIKESVRFLVSHDIYLTSIGFFGPAKSDLCANGAPLTAYSIKIHIEGDYTKHHWRCPAQSATVITRDNFTVDLSHPFEIKKLQPYKLTVWIDGEVTQFGVFPLPQAIVLIQCKGELMTFHFSDADCDPTPGLEISGTPTSAFPIVAPNYNRPFKTEGRMSGVIRCISFFINNVLQST</sequence>
<keyword evidence="2" id="KW-0963">Cytoplasm</keyword>
<protein>
    <recommendedName>
        <fullName evidence="3">BACK domain-containing protein</fullName>
    </recommendedName>
</protein>
<dbReference type="InterPro" id="IPR038648">
    <property type="entry name" value="PHR_sf"/>
</dbReference>
<organism evidence="4 5">
    <name type="scientific">Orchesella dallaii</name>
    <dbReference type="NCBI Taxonomy" id="48710"/>
    <lineage>
        <taxon>Eukaryota</taxon>
        <taxon>Metazoa</taxon>
        <taxon>Ecdysozoa</taxon>
        <taxon>Arthropoda</taxon>
        <taxon>Hexapoda</taxon>
        <taxon>Collembola</taxon>
        <taxon>Entomobryomorpha</taxon>
        <taxon>Entomobryoidea</taxon>
        <taxon>Orchesellidae</taxon>
        <taxon>Orchesellinae</taxon>
        <taxon>Orchesella</taxon>
    </lineage>
</organism>
<dbReference type="Gene3D" id="2.60.120.820">
    <property type="entry name" value="PHR domain"/>
    <property type="match status" value="1"/>
</dbReference>
<dbReference type="Gene3D" id="1.25.40.420">
    <property type="match status" value="1"/>
</dbReference>
<evidence type="ECO:0000313" key="4">
    <source>
        <dbReference type="EMBL" id="CAL8093463.1"/>
    </source>
</evidence>
<dbReference type="InterPro" id="IPR011333">
    <property type="entry name" value="SKP1/BTB/POZ_sf"/>
</dbReference>
<dbReference type="InterPro" id="IPR011705">
    <property type="entry name" value="BACK"/>
</dbReference>
<reference evidence="4 5" key="1">
    <citation type="submission" date="2024-08" db="EMBL/GenBank/DDBJ databases">
        <authorList>
            <person name="Cucini C."/>
            <person name="Frati F."/>
        </authorList>
    </citation>
    <scope>NUCLEOTIDE SEQUENCE [LARGE SCALE GENOMIC DNA]</scope>
</reference>
<dbReference type="Proteomes" id="UP001642540">
    <property type="component" value="Unassembled WGS sequence"/>
</dbReference>
<gene>
    <name evidence="4" type="ORF">ODALV1_LOCUS8508</name>
</gene>
<comment type="subcellular location">
    <subcellularLocation>
        <location evidence="1">Cytoplasm</location>
    </subcellularLocation>
</comment>
<dbReference type="PANTHER" id="PTHR45774:SF3">
    <property type="entry name" value="BTB (POZ) DOMAIN-CONTAINING 2B-RELATED"/>
    <property type="match status" value="1"/>
</dbReference>
<name>A0ABP1Q8F6_9HEXA</name>
<proteinExistence type="predicted"/>
<dbReference type="Gene3D" id="3.30.710.10">
    <property type="entry name" value="Potassium Channel Kv1.1, Chain A"/>
    <property type="match status" value="1"/>
</dbReference>
<dbReference type="InterPro" id="IPR012983">
    <property type="entry name" value="PHR"/>
</dbReference>
<evidence type="ECO:0000259" key="3">
    <source>
        <dbReference type="SMART" id="SM00875"/>
    </source>
</evidence>
<accession>A0ABP1Q8F6</accession>